<reference evidence="2 3" key="1">
    <citation type="submission" date="2019-03" db="EMBL/GenBank/DDBJ databases">
        <title>Single cell metagenomics reveals metabolic interactions within the superorganism composed of flagellate Streblomastix strix and complex community of Bacteroidetes bacteria on its surface.</title>
        <authorList>
            <person name="Treitli S.C."/>
            <person name="Kolisko M."/>
            <person name="Husnik F."/>
            <person name="Keeling P."/>
            <person name="Hampl V."/>
        </authorList>
    </citation>
    <scope>NUCLEOTIDE SEQUENCE [LARGE SCALE GENOMIC DNA]</scope>
    <source>
        <strain evidence="2">ST1C</strain>
    </source>
</reference>
<evidence type="ECO:0000313" key="3">
    <source>
        <dbReference type="Proteomes" id="UP000324800"/>
    </source>
</evidence>
<dbReference type="InterPro" id="IPR052055">
    <property type="entry name" value="Hepadnavirus_pol/RT"/>
</dbReference>
<dbReference type="InterPro" id="IPR000477">
    <property type="entry name" value="RT_dom"/>
</dbReference>
<dbReference type="Gene3D" id="3.30.420.10">
    <property type="entry name" value="Ribonuclease H-like superfamily/Ribonuclease H"/>
    <property type="match status" value="1"/>
</dbReference>
<evidence type="ECO:0000259" key="1">
    <source>
        <dbReference type="PROSITE" id="PS50878"/>
    </source>
</evidence>
<dbReference type="Proteomes" id="UP000324800">
    <property type="component" value="Unassembled WGS sequence"/>
</dbReference>
<accession>A0A5J4UED8</accession>
<dbReference type="PANTHER" id="PTHR33050:SF7">
    <property type="entry name" value="RIBONUCLEASE H"/>
    <property type="match status" value="1"/>
</dbReference>
<dbReference type="GO" id="GO:0003676">
    <property type="term" value="F:nucleic acid binding"/>
    <property type="evidence" value="ECO:0007669"/>
    <property type="project" value="InterPro"/>
</dbReference>
<dbReference type="Gene3D" id="3.30.70.270">
    <property type="match status" value="1"/>
</dbReference>
<organism evidence="2 3">
    <name type="scientific">Streblomastix strix</name>
    <dbReference type="NCBI Taxonomy" id="222440"/>
    <lineage>
        <taxon>Eukaryota</taxon>
        <taxon>Metamonada</taxon>
        <taxon>Preaxostyla</taxon>
        <taxon>Oxymonadida</taxon>
        <taxon>Streblomastigidae</taxon>
        <taxon>Streblomastix</taxon>
    </lineage>
</organism>
<sequence length="472" mass="54280">MQFGTKHSPIYFVTAIELIMQQIRRKTEIRIINYVDGIHLLHQNKEYLKNVIQKVIDTPKYFGFTMNTEKSETEPNQTVIFLGWKWNLANATVKTKSKKRLLLLHDLYNMRRWIKTGTEITVKQTAKLIGKLNYLKLQFQEASLFLNTIDHQKAQAARLRGWNTTMIMNETAIPDINWWIAKLRANIPAQLIQISPQMTMATDAAPSGWGSTLEKELKMISMAHGTWNKIQTKLTSNNREIKAITQGLRSFAKTLKNSRVRSLTIRSDNSTAVFDIRKWKASTSLMKEIKQDHQTIEKIGIQTQVTHLPGVKNEIAGALSRLQRAGNYKLKDKFFQRTCLQLNLNPTIDLFSQHFNNLLPRFMSTIRGHGEIAIDALNQTRKMELPWNHPPIPLLPAVLKKIGEEQIEAMIITPLLPGQIWQTKLVNENVQSLKLGQSNEILEPGTSLIKKNLKLPQGKICYFLMDRRLGRE</sequence>
<gene>
    <name evidence="2" type="ORF">EZS28_036122</name>
</gene>
<dbReference type="AlphaFoldDB" id="A0A5J4UED8"/>
<dbReference type="CDD" id="cd09275">
    <property type="entry name" value="RNase_HI_RT_DIRS1"/>
    <property type="match status" value="1"/>
</dbReference>
<evidence type="ECO:0000313" key="2">
    <source>
        <dbReference type="EMBL" id="KAA6368351.1"/>
    </source>
</evidence>
<dbReference type="PROSITE" id="PS50878">
    <property type="entry name" value="RT_POL"/>
    <property type="match status" value="1"/>
</dbReference>
<dbReference type="Pfam" id="PF00078">
    <property type="entry name" value="RVT_1"/>
    <property type="match status" value="1"/>
</dbReference>
<name>A0A5J4UED8_9EUKA</name>
<proteinExistence type="predicted"/>
<dbReference type="EMBL" id="SNRW01017438">
    <property type="protein sequence ID" value="KAA6368351.1"/>
    <property type="molecule type" value="Genomic_DNA"/>
</dbReference>
<dbReference type="PANTHER" id="PTHR33050">
    <property type="entry name" value="REVERSE TRANSCRIPTASE DOMAIN-CONTAINING PROTEIN"/>
    <property type="match status" value="1"/>
</dbReference>
<feature type="non-terminal residue" evidence="2">
    <location>
        <position position="472"/>
    </location>
</feature>
<dbReference type="InterPro" id="IPR036397">
    <property type="entry name" value="RNaseH_sf"/>
</dbReference>
<comment type="caution">
    <text evidence="2">The sequence shown here is derived from an EMBL/GenBank/DDBJ whole genome shotgun (WGS) entry which is preliminary data.</text>
</comment>
<dbReference type="InterPro" id="IPR043128">
    <property type="entry name" value="Rev_trsase/Diguanyl_cyclase"/>
</dbReference>
<dbReference type="InterPro" id="IPR043502">
    <property type="entry name" value="DNA/RNA_pol_sf"/>
</dbReference>
<dbReference type="SUPFAM" id="SSF56672">
    <property type="entry name" value="DNA/RNA polymerases"/>
    <property type="match status" value="1"/>
</dbReference>
<feature type="domain" description="Reverse transcriptase" evidence="1">
    <location>
        <begin position="1"/>
        <end position="86"/>
    </location>
</feature>
<protein>
    <submittedName>
        <fullName evidence="2">Putative Transposon Tf2-6 polyprotein</fullName>
    </submittedName>
</protein>